<evidence type="ECO:0000256" key="1">
    <source>
        <dbReference type="SAM" id="MobiDB-lite"/>
    </source>
</evidence>
<dbReference type="OrthoDB" id="1337742at28211"/>
<evidence type="ECO:0000313" key="2">
    <source>
        <dbReference type="EMBL" id="SKB49312.1"/>
    </source>
</evidence>
<evidence type="ECO:0000313" key="3">
    <source>
        <dbReference type="Proteomes" id="UP000189818"/>
    </source>
</evidence>
<dbReference type="EMBL" id="FUYM01000003">
    <property type="protein sequence ID" value="SKB49312.1"/>
    <property type="molecule type" value="Genomic_DNA"/>
</dbReference>
<name>A0A1T5BPS2_9SPHN</name>
<organism evidence="2 3">
    <name type="scientific">Rhizorhabdus histidinilytica</name>
    <dbReference type="NCBI Taxonomy" id="439228"/>
    <lineage>
        <taxon>Bacteria</taxon>
        <taxon>Pseudomonadati</taxon>
        <taxon>Pseudomonadota</taxon>
        <taxon>Alphaproteobacteria</taxon>
        <taxon>Sphingomonadales</taxon>
        <taxon>Sphingomonadaceae</taxon>
        <taxon>Rhizorhabdus</taxon>
    </lineage>
</organism>
<feature type="region of interest" description="Disordered" evidence="1">
    <location>
        <begin position="1"/>
        <end position="20"/>
    </location>
</feature>
<dbReference type="RefSeq" id="WP_079647516.1">
    <property type="nucleotide sequence ID" value="NZ_FUYM01000003.1"/>
</dbReference>
<sequence>MTTDRAWRPNPGTSASPKDPNAMVWLRFRCGQESPAPRRAGNFIWLDRGWDFDIVAAAKVD</sequence>
<protein>
    <submittedName>
        <fullName evidence="2">Uncharacterized protein</fullName>
    </submittedName>
</protein>
<dbReference type="AlphaFoldDB" id="A0A1T5BPS2"/>
<dbReference type="STRING" id="439228.SAMN06295920_103191"/>
<reference evidence="3" key="1">
    <citation type="submission" date="2017-02" db="EMBL/GenBank/DDBJ databases">
        <authorList>
            <person name="Varghese N."/>
            <person name="Submissions S."/>
        </authorList>
    </citation>
    <scope>NUCLEOTIDE SEQUENCE [LARGE SCALE GENOMIC DNA]</scope>
    <source>
        <strain evidence="3">UM2</strain>
    </source>
</reference>
<keyword evidence="3" id="KW-1185">Reference proteome</keyword>
<proteinExistence type="predicted"/>
<accession>A0A1T5BPS2</accession>
<dbReference type="Proteomes" id="UP000189818">
    <property type="component" value="Unassembled WGS sequence"/>
</dbReference>
<gene>
    <name evidence="2" type="ORF">SAMN06295920_103191</name>
</gene>